<name>A0A2S0NAP9_9HYPH</name>
<feature type="transmembrane region" description="Helical" evidence="1">
    <location>
        <begin position="84"/>
        <end position="106"/>
    </location>
</feature>
<evidence type="ECO:0000256" key="1">
    <source>
        <dbReference type="SAM" id="Phobius"/>
    </source>
</evidence>
<organism evidence="2 3">
    <name type="scientific">Phreatobacter cathodiphilus</name>
    <dbReference type="NCBI Taxonomy" id="1868589"/>
    <lineage>
        <taxon>Bacteria</taxon>
        <taxon>Pseudomonadati</taxon>
        <taxon>Pseudomonadota</taxon>
        <taxon>Alphaproteobacteria</taxon>
        <taxon>Hyphomicrobiales</taxon>
        <taxon>Phreatobacteraceae</taxon>
        <taxon>Phreatobacter</taxon>
    </lineage>
</organism>
<evidence type="ECO:0008006" key="4">
    <source>
        <dbReference type="Google" id="ProtNLM"/>
    </source>
</evidence>
<keyword evidence="1" id="KW-1133">Transmembrane helix</keyword>
<feature type="transmembrane region" description="Helical" evidence="1">
    <location>
        <begin position="283"/>
        <end position="303"/>
    </location>
</feature>
<evidence type="ECO:0000313" key="3">
    <source>
        <dbReference type="Proteomes" id="UP000237889"/>
    </source>
</evidence>
<feature type="transmembrane region" description="Helical" evidence="1">
    <location>
        <begin position="191"/>
        <end position="213"/>
    </location>
</feature>
<keyword evidence="1" id="KW-0472">Membrane</keyword>
<feature type="transmembrane region" description="Helical" evidence="1">
    <location>
        <begin position="60"/>
        <end position="78"/>
    </location>
</feature>
<proteinExistence type="predicted"/>
<keyword evidence="3" id="KW-1185">Reference proteome</keyword>
<sequence length="313" mass="32596">MKITLDIGKLVEQGRLTPEEAARLQTLAAETTGSLAMNMLIGFGVVAVALGVMGLVPEPMVAVVLGAILGGVGLGFLLKGEQAWSVLAQIVVLAGALLLAGGVMFLTKGSVPALLAVTAIFAGAGIAARSGLLVALAVLALSATIGARTGYMHATYFLAIRQPAMTVLMFSGLAIAAYQASKVVRADLSRLAIIAARTALLLVNFGFWIGSLWGDRLTWFVEPASTSRYAPVIPAFAFSVAWLVAIVGAGIWAARANRPWVLNLAAVFGAIHFYTQWFEKLGATPFTVLVAGITTLALAVGIWKYNQGKTIAA</sequence>
<reference evidence="2 3" key="1">
    <citation type="submission" date="2018-03" db="EMBL/GenBank/DDBJ databases">
        <title>Genome sequencing of Phreatobacter sp.</title>
        <authorList>
            <person name="Kim S.-J."/>
            <person name="Heo J."/>
            <person name="Kwon S.-W."/>
        </authorList>
    </citation>
    <scope>NUCLEOTIDE SEQUENCE [LARGE SCALE GENOMIC DNA]</scope>
    <source>
        <strain evidence="2 3">S-12</strain>
    </source>
</reference>
<dbReference type="RefSeq" id="WP_106748354.1">
    <property type="nucleotide sequence ID" value="NZ_CP027668.1"/>
</dbReference>
<evidence type="ECO:0000313" key="2">
    <source>
        <dbReference type="EMBL" id="AVO45013.1"/>
    </source>
</evidence>
<dbReference type="EMBL" id="CP027668">
    <property type="protein sequence ID" value="AVO45013.1"/>
    <property type="molecule type" value="Genomic_DNA"/>
</dbReference>
<feature type="transmembrane region" description="Helical" evidence="1">
    <location>
        <begin position="35"/>
        <end position="53"/>
    </location>
</feature>
<feature type="transmembrane region" description="Helical" evidence="1">
    <location>
        <begin position="113"/>
        <end position="140"/>
    </location>
</feature>
<gene>
    <name evidence="2" type="ORF">C6569_08010</name>
</gene>
<dbReference type="KEGG" id="phr:C6569_08010"/>
<keyword evidence="1" id="KW-0812">Transmembrane</keyword>
<feature type="transmembrane region" description="Helical" evidence="1">
    <location>
        <begin position="233"/>
        <end position="253"/>
    </location>
</feature>
<dbReference type="OrthoDB" id="7264924at2"/>
<accession>A0A2S0NAP9</accession>
<feature type="transmembrane region" description="Helical" evidence="1">
    <location>
        <begin position="260"/>
        <end position="277"/>
    </location>
</feature>
<dbReference type="AlphaFoldDB" id="A0A2S0NAP9"/>
<dbReference type="Proteomes" id="UP000237889">
    <property type="component" value="Chromosome"/>
</dbReference>
<protein>
    <recommendedName>
        <fullName evidence="4">DUF2157 domain-containing protein</fullName>
    </recommendedName>
</protein>
<feature type="transmembrane region" description="Helical" evidence="1">
    <location>
        <begin position="160"/>
        <end position="179"/>
    </location>
</feature>